<gene>
    <name evidence="2" type="ORF">E5163_02255</name>
</gene>
<evidence type="ECO:0000256" key="1">
    <source>
        <dbReference type="SAM" id="SignalP"/>
    </source>
</evidence>
<evidence type="ECO:0000313" key="2">
    <source>
        <dbReference type="EMBL" id="TGY89976.1"/>
    </source>
</evidence>
<feature type="chain" id="PRO_5020720340" description="PepSY domain-containing protein" evidence="1">
    <location>
        <begin position="24"/>
        <end position="109"/>
    </location>
</feature>
<evidence type="ECO:0000313" key="3">
    <source>
        <dbReference type="Proteomes" id="UP000308054"/>
    </source>
</evidence>
<dbReference type="Proteomes" id="UP000308054">
    <property type="component" value="Unassembled WGS sequence"/>
</dbReference>
<dbReference type="RefSeq" id="WP_135994473.1">
    <property type="nucleotide sequence ID" value="NZ_CP071057.1"/>
</dbReference>
<reference evidence="2 3" key="1">
    <citation type="journal article" date="2017" name="Int. J. Syst. Evol. Microbiol.">
        <title>Marinicauda algicola sp. nov., isolated from a marine red alga Rhodosorus marinus.</title>
        <authorList>
            <person name="Jeong S.E."/>
            <person name="Jeon S.H."/>
            <person name="Chun B.H."/>
            <person name="Kim D.W."/>
            <person name="Jeon C.O."/>
        </authorList>
    </citation>
    <scope>NUCLEOTIDE SEQUENCE [LARGE SCALE GENOMIC DNA]</scope>
    <source>
        <strain evidence="2 3">JCM 31718</strain>
    </source>
</reference>
<name>A0A4S2H348_9PROT</name>
<keyword evidence="1" id="KW-0732">Signal</keyword>
<protein>
    <recommendedName>
        <fullName evidence="4">PepSY domain-containing protein</fullName>
    </recommendedName>
</protein>
<organism evidence="2 3">
    <name type="scientific">Marinicauda algicola</name>
    <dbReference type="NCBI Taxonomy" id="2029849"/>
    <lineage>
        <taxon>Bacteria</taxon>
        <taxon>Pseudomonadati</taxon>
        <taxon>Pseudomonadota</taxon>
        <taxon>Alphaproteobacteria</taxon>
        <taxon>Maricaulales</taxon>
        <taxon>Maricaulaceae</taxon>
        <taxon>Marinicauda</taxon>
    </lineage>
</organism>
<dbReference type="EMBL" id="SRXW01000001">
    <property type="protein sequence ID" value="TGY89976.1"/>
    <property type="molecule type" value="Genomic_DNA"/>
</dbReference>
<sequence>MIRTFVITLVLFAAGGLVNEAQAQRSSFSQDEARDAREAGEIIPASEMIRLMERRYPSAQSIGIVDLYRERAPFYLIRVITPDGRRLDIYADARTGREIPPREIRNYRY</sequence>
<evidence type="ECO:0008006" key="4">
    <source>
        <dbReference type="Google" id="ProtNLM"/>
    </source>
</evidence>
<dbReference type="OrthoDB" id="7632485at2"/>
<dbReference type="AlphaFoldDB" id="A0A4S2H348"/>
<feature type="signal peptide" evidence="1">
    <location>
        <begin position="1"/>
        <end position="23"/>
    </location>
</feature>
<comment type="caution">
    <text evidence="2">The sequence shown here is derived from an EMBL/GenBank/DDBJ whole genome shotgun (WGS) entry which is preliminary data.</text>
</comment>
<keyword evidence="3" id="KW-1185">Reference proteome</keyword>
<accession>A0A4S2H348</accession>
<proteinExistence type="predicted"/>